<evidence type="ECO:0000313" key="2">
    <source>
        <dbReference type="EMBL" id="OAG38261.1"/>
    </source>
</evidence>
<accession>A0A177F3T3</accession>
<evidence type="ECO:0000313" key="3">
    <source>
        <dbReference type="Proteomes" id="UP000077002"/>
    </source>
</evidence>
<keyword evidence="3" id="KW-1185">Reference proteome</keyword>
<protein>
    <submittedName>
        <fullName evidence="2">Uncharacterized protein</fullName>
    </submittedName>
</protein>
<feature type="compositionally biased region" description="Basic and acidic residues" evidence="1">
    <location>
        <begin position="116"/>
        <end position="127"/>
    </location>
</feature>
<evidence type="ECO:0000256" key="1">
    <source>
        <dbReference type="SAM" id="MobiDB-lite"/>
    </source>
</evidence>
<dbReference type="Proteomes" id="UP000077002">
    <property type="component" value="Unassembled WGS sequence"/>
</dbReference>
<dbReference type="OrthoDB" id="3945172at2759"/>
<feature type="region of interest" description="Disordered" evidence="1">
    <location>
        <begin position="79"/>
        <end position="179"/>
    </location>
</feature>
<proteinExistence type="predicted"/>
<dbReference type="RefSeq" id="XP_022510213.1">
    <property type="nucleotide sequence ID" value="XM_022657442.1"/>
</dbReference>
<dbReference type="AlphaFoldDB" id="A0A177F3T3"/>
<sequence>MLCRIDQANVDIEFESRGESIILETFLFEKTHDPLDWYPPSTHRLPLESTMYRLPQTLPKGRTLPRLCSHRNTRPLSSLGFLYNSNQHSQPSSTDSTTSKAAHDSLPGWGGRHARDHAVKRPAHDVQAETSQQGMKDHEEMKEGSDAISRRDERDSNKKAKEEHPEAPEPVIGMNDERGSVCHISSTVLL</sequence>
<feature type="compositionally biased region" description="Basic and acidic residues" evidence="1">
    <location>
        <begin position="135"/>
        <end position="167"/>
    </location>
</feature>
<reference evidence="2 3" key="1">
    <citation type="submission" date="2016-03" db="EMBL/GenBank/DDBJ databases">
        <title>Draft genome sequence of the Fonsecaea monophora CBS 269.37.</title>
        <authorList>
            <person name="Bombassaro A."/>
            <person name="Vinicius W.A."/>
            <person name="De Hoog S."/>
            <person name="Sun J."/>
            <person name="Souza E.M."/>
            <person name="Raittz R.T."/>
            <person name="Costa F."/>
            <person name="Leao A.C."/>
            <person name="Tadra-Sfeir M.Z."/>
            <person name="Baura V."/>
            <person name="Balsanelli E."/>
            <person name="Pedrosa F.O."/>
            <person name="Moreno L.F."/>
            <person name="Steffens M.B."/>
            <person name="Xi L."/>
            <person name="Bocca A.L."/>
            <person name="Felipe M.S."/>
            <person name="Teixeira M."/>
            <person name="Telles Filho F.Q."/>
            <person name="Azevedo C.M."/>
            <person name="Gomes R."/>
            <person name="Vicente V.A."/>
        </authorList>
    </citation>
    <scope>NUCLEOTIDE SEQUENCE [LARGE SCALE GENOMIC DNA]</scope>
    <source>
        <strain evidence="2 3">CBS 269.37</strain>
    </source>
</reference>
<dbReference type="GeneID" id="34602641"/>
<dbReference type="EMBL" id="LVKK01000058">
    <property type="protein sequence ID" value="OAG38261.1"/>
    <property type="molecule type" value="Genomic_DNA"/>
</dbReference>
<feature type="compositionally biased region" description="Polar residues" evidence="1">
    <location>
        <begin position="83"/>
        <end position="100"/>
    </location>
</feature>
<name>A0A177F3T3_9EURO</name>
<organism evidence="2 3">
    <name type="scientific">Fonsecaea monophora</name>
    <dbReference type="NCBI Taxonomy" id="254056"/>
    <lineage>
        <taxon>Eukaryota</taxon>
        <taxon>Fungi</taxon>
        <taxon>Dikarya</taxon>
        <taxon>Ascomycota</taxon>
        <taxon>Pezizomycotina</taxon>
        <taxon>Eurotiomycetes</taxon>
        <taxon>Chaetothyriomycetidae</taxon>
        <taxon>Chaetothyriales</taxon>
        <taxon>Herpotrichiellaceae</taxon>
        <taxon>Fonsecaea</taxon>
    </lineage>
</organism>
<gene>
    <name evidence="2" type="ORF">AYO21_07487</name>
</gene>
<comment type="caution">
    <text evidence="2">The sequence shown here is derived from an EMBL/GenBank/DDBJ whole genome shotgun (WGS) entry which is preliminary data.</text>
</comment>